<dbReference type="InterPro" id="IPR052977">
    <property type="entry name" value="Polyferredoxin-like_ET"/>
</dbReference>
<dbReference type="RefSeq" id="WP_128744666.1">
    <property type="nucleotide sequence ID" value="NZ_CP035281.1"/>
</dbReference>
<dbReference type="Gene3D" id="3.30.70.20">
    <property type="match status" value="1"/>
</dbReference>
<evidence type="ECO:0000256" key="1">
    <source>
        <dbReference type="ARBA" id="ARBA00022723"/>
    </source>
</evidence>
<evidence type="ECO:0000256" key="2">
    <source>
        <dbReference type="ARBA" id="ARBA00023004"/>
    </source>
</evidence>
<accession>A0A410PSS1</accession>
<dbReference type="InterPro" id="IPR017896">
    <property type="entry name" value="4Fe4S_Fe-S-bd"/>
</dbReference>
<feature type="domain" description="4Fe-4S ferredoxin-type" evidence="4">
    <location>
        <begin position="1"/>
        <end position="29"/>
    </location>
</feature>
<dbReference type="GO" id="GO:0051536">
    <property type="term" value="F:iron-sulfur cluster binding"/>
    <property type="evidence" value="ECO:0007669"/>
    <property type="project" value="UniProtKB-KW"/>
</dbReference>
<keyword evidence="6" id="KW-1185">Reference proteome</keyword>
<keyword evidence="3" id="KW-0411">Iron-sulfur</keyword>
<dbReference type="PROSITE" id="PS51379">
    <property type="entry name" value="4FE4S_FER_2"/>
    <property type="match status" value="2"/>
</dbReference>
<name>A0A410PSS1_9FIRM</name>
<evidence type="ECO:0000313" key="5">
    <source>
        <dbReference type="EMBL" id="QAT42012.1"/>
    </source>
</evidence>
<dbReference type="EMBL" id="CP035281">
    <property type="protein sequence ID" value="QAT42012.1"/>
    <property type="molecule type" value="Genomic_DNA"/>
</dbReference>
<dbReference type="PANTHER" id="PTHR43193:SF2">
    <property type="entry name" value="POLYFERREDOXIN PROTEIN FWDF"/>
    <property type="match status" value="1"/>
</dbReference>
<feature type="domain" description="4Fe-4S ferredoxin-type" evidence="4">
    <location>
        <begin position="34"/>
        <end position="63"/>
    </location>
</feature>
<evidence type="ECO:0000259" key="4">
    <source>
        <dbReference type="PROSITE" id="PS51379"/>
    </source>
</evidence>
<dbReference type="SUPFAM" id="SSF54862">
    <property type="entry name" value="4Fe-4S ferredoxins"/>
    <property type="match status" value="1"/>
</dbReference>
<dbReference type="Proteomes" id="UP000287601">
    <property type="component" value="Chromosome"/>
</dbReference>
<dbReference type="GO" id="GO:0046872">
    <property type="term" value="F:metal ion binding"/>
    <property type="evidence" value="ECO:0007669"/>
    <property type="project" value="UniProtKB-KW"/>
</dbReference>
<gene>
    <name evidence="5" type="ORF">EQM06_01535</name>
</gene>
<dbReference type="PROSITE" id="PS00198">
    <property type="entry name" value="4FE4S_FER_1"/>
    <property type="match status" value="1"/>
</dbReference>
<dbReference type="Pfam" id="PF04432">
    <property type="entry name" value="FrhB_FdhB_C"/>
    <property type="match status" value="1"/>
</dbReference>
<dbReference type="AlphaFoldDB" id="A0A410PSS1"/>
<dbReference type="PANTHER" id="PTHR43193">
    <property type="match status" value="1"/>
</dbReference>
<organism evidence="5 6">
    <name type="scientific">Aminipila luticellarii</name>
    <dbReference type="NCBI Taxonomy" id="2507160"/>
    <lineage>
        <taxon>Bacteria</taxon>
        <taxon>Bacillati</taxon>
        <taxon>Bacillota</taxon>
        <taxon>Clostridia</taxon>
        <taxon>Peptostreptococcales</taxon>
        <taxon>Anaerovoracaceae</taxon>
        <taxon>Aminipila</taxon>
    </lineage>
</organism>
<dbReference type="InterPro" id="IPR017900">
    <property type="entry name" value="4Fe4S_Fe_S_CS"/>
</dbReference>
<reference evidence="5 6" key="1">
    <citation type="submission" date="2019-01" db="EMBL/GenBank/DDBJ databases">
        <title>Draft genomes of a novel of Aminipila strains.</title>
        <authorList>
            <person name="Ma S."/>
        </authorList>
    </citation>
    <scope>NUCLEOTIDE SEQUENCE [LARGE SCALE GENOMIC DNA]</scope>
    <source>
        <strain evidence="6">JN-39</strain>
    </source>
</reference>
<protein>
    <submittedName>
        <fullName evidence="5">4Fe-4S dicluster domain-containing protein</fullName>
    </submittedName>
</protein>
<sequence>MIDKVKERCTGCKLCADVCHASAVSFSENEDGFWYPIVDYEKCTMCRQCLDMCPIESPLVTTKCMPIVYAGWIKNNEIRIKSTSGGIYYALAEAFVKSENYIVGCAYCSGYKSAKHVVANDERGLVAIMGSKYFQSDTENIFKLTKEILDHGKKVLFCGTPCQCVAMQKYAENYKENLTVVDFICRGVNSPKAFKAYMEEIEGKYHSDIQFVNLKNKKTGWESLATYIKLKNGQEYHKDREQDWWIKGFIKGNLYMRQSCHHCEFKTLPRFSDITIGDFWGIDKASEEDKFKGISLIMCNSFKGLNLLKHIESEVVLEKKALSLAVKGNPCILHSATEGKNRSDFFKLINEMVFSEAVKKCFENFK</sequence>
<dbReference type="InterPro" id="IPR007525">
    <property type="entry name" value="FrhB_FdhB_C"/>
</dbReference>
<evidence type="ECO:0000256" key="3">
    <source>
        <dbReference type="ARBA" id="ARBA00023014"/>
    </source>
</evidence>
<proteinExistence type="predicted"/>
<dbReference type="Pfam" id="PF12838">
    <property type="entry name" value="Fer4_7"/>
    <property type="match status" value="1"/>
</dbReference>
<keyword evidence="1" id="KW-0479">Metal-binding</keyword>
<dbReference type="KEGG" id="amij:EQM06_01535"/>
<dbReference type="OrthoDB" id="430408at2"/>
<evidence type="ECO:0000313" key="6">
    <source>
        <dbReference type="Proteomes" id="UP000287601"/>
    </source>
</evidence>
<keyword evidence="2" id="KW-0408">Iron</keyword>